<dbReference type="InterPro" id="IPR051628">
    <property type="entry name" value="LUBAC_E3_Ligases"/>
</dbReference>
<keyword evidence="5 8" id="KW-0863">Zinc-finger</keyword>
<gene>
    <name evidence="11" type="ORF">TTHERM_00923190</name>
</gene>
<dbReference type="GO" id="GO:0008270">
    <property type="term" value="F:zinc ion binding"/>
    <property type="evidence" value="ECO:0007669"/>
    <property type="project" value="UniProtKB-KW"/>
</dbReference>
<dbReference type="GO" id="GO:0097039">
    <property type="term" value="P:protein linear polyubiquitination"/>
    <property type="evidence" value="ECO:0007669"/>
    <property type="project" value="TreeGrafter"/>
</dbReference>
<accession>Q23WM6</accession>
<comment type="pathway">
    <text evidence="1">Protein modification; protein ubiquitination.</text>
</comment>
<dbReference type="InterPro" id="IPR001841">
    <property type="entry name" value="Znf_RING"/>
</dbReference>
<dbReference type="InterPro" id="IPR002867">
    <property type="entry name" value="IBR_dom"/>
</dbReference>
<dbReference type="InterPro" id="IPR013083">
    <property type="entry name" value="Znf_RING/FYVE/PHD"/>
</dbReference>
<dbReference type="PROSITE" id="PS50089">
    <property type="entry name" value="ZF_RING_2"/>
    <property type="match status" value="1"/>
</dbReference>
<evidence type="ECO:0000256" key="2">
    <source>
        <dbReference type="ARBA" id="ARBA00022679"/>
    </source>
</evidence>
<feature type="domain" description="RING-type" evidence="10">
    <location>
        <begin position="1180"/>
        <end position="1388"/>
    </location>
</feature>
<dbReference type="GO" id="GO:0043130">
    <property type="term" value="F:ubiquitin binding"/>
    <property type="evidence" value="ECO:0007669"/>
    <property type="project" value="TreeGrafter"/>
</dbReference>
<evidence type="ECO:0000313" key="12">
    <source>
        <dbReference type="Proteomes" id="UP000009168"/>
    </source>
</evidence>
<dbReference type="Proteomes" id="UP000009168">
    <property type="component" value="Unassembled WGS sequence"/>
</dbReference>
<dbReference type="PROSITE" id="PS51873">
    <property type="entry name" value="TRIAD"/>
    <property type="match status" value="1"/>
</dbReference>
<reference evidence="12" key="1">
    <citation type="journal article" date="2006" name="PLoS Biol.">
        <title>Macronuclear genome sequence of the ciliate Tetrahymena thermophila, a model eukaryote.</title>
        <authorList>
            <person name="Eisen J.A."/>
            <person name="Coyne R.S."/>
            <person name="Wu M."/>
            <person name="Wu D."/>
            <person name="Thiagarajan M."/>
            <person name="Wortman J.R."/>
            <person name="Badger J.H."/>
            <person name="Ren Q."/>
            <person name="Amedeo P."/>
            <person name="Jones K.M."/>
            <person name="Tallon L.J."/>
            <person name="Delcher A.L."/>
            <person name="Salzberg S.L."/>
            <person name="Silva J.C."/>
            <person name="Haas B.J."/>
            <person name="Majoros W.H."/>
            <person name="Farzad M."/>
            <person name="Carlton J.M."/>
            <person name="Smith R.K. Jr."/>
            <person name="Garg J."/>
            <person name="Pearlman R.E."/>
            <person name="Karrer K.M."/>
            <person name="Sun L."/>
            <person name="Manning G."/>
            <person name="Elde N.C."/>
            <person name="Turkewitz A.P."/>
            <person name="Asai D.J."/>
            <person name="Wilkes D.E."/>
            <person name="Wang Y."/>
            <person name="Cai H."/>
            <person name="Collins K."/>
            <person name="Stewart B.A."/>
            <person name="Lee S.R."/>
            <person name="Wilamowska K."/>
            <person name="Weinberg Z."/>
            <person name="Ruzzo W.L."/>
            <person name="Wloga D."/>
            <person name="Gaertig J."/>
            <person name="Frankel J."/>
            <person name="Tsao C.-C."/>
            <person name="Gorovsky M.A."/>
            <person name="Keeling P.J."/>
            <person name="Waller R.F."/>
            <person name="Patron N.J."/>
            <person name="Cherry J.M."/>
            <person name="Stover N.A."/>
            <person name="Krieger C.J."/>
            <person name="del Toro C."/>
            <person name="Ryder H.F."/>
            <person name="Williamson S.C."/>
            <person name="Barbeau R.A."/>
            <person name="Hamilton E.P."/>
            <person name="Orias E."/>
        </authorList>
    </citation>
    <scope>NUCLEOTIDE SEQUENCE [LARGE SCALE GENOMIC DNA]</scope>
    <source>
        <strain evidence="12">SB210</strain>
    </source>
</reference>
<dbReference type="EMBL" id="GG662607">
    <property type="protein sequence ID" value="EAS00954.2"/>
    <property type="molecule type" value="Genomic_DNA"/>
</dbReference>
<evidence type="ECO:0000256" key="6">
    <source>
        <dbReference type="ARBA" id="ARBA00022786"/>
    </source>
</evidence>
<keyword evidence="6" id="KW-0833">Ubl conjugation pathway</keyword>
<dbReference type="SMART" id="SM00184">
    <property type="entry name" value="RING"/>
    <property type="match status" value="1"/>
</dbReference>
<feature type="domain" description="RING-type" evidence="9">
    <location>
        <begin position="1184"/>
        <end position="1230"/>
    </location>
</feature>
<dbReference type="GO" id="GO:0043161">
    <property type="term" value="P:proteasome-mediated ubiquitin-dependent protein catabolic process"/>
    <property type="evidence" value="ECO:0007669"/>
    <property type="project" value="TreeGrafter"/>
</dbReference>
<dbReference type="GO" id="GO:0004842">
    <property type="term" value="F:ubiquitin-protein transferase activity"/>
    <property type="evidence" value="ECO:0007669"/>
    <property type="project" value="TreeGrafter"/>
</dbReference>
<evidence type="ECO:0000256" key="8">
    <source>
        <dbReference type="PROSITE-ProRule" id="PRU00175"/>
    </source>
</evidence>
<dbReference type="RefSeq" id="XP_001021199.2">
    <property type="nucleotide sequence ID" value="XM_001021199.2"/>
</dbReference>
<evidence type="ECO:0000313" key="11">
    <source>
        <dbReference type="EMBL" id="EAS00954.2"/>
    </source>
</evidence>
<dbReference type="PANTHER" id="PTHR22770:SF13">
    <property type="entry name" value="RING-TYPE DOMAIN-CONTAINING PROTEIN"/>
    <property type="match status" value="1"/>
</dbReference>
<dbReference type="KEGG" id="tet:TTHERM_00923190"/>
<evidence type="ECO:0000256" key="5">
    <source>
        <dbReference type="ARBA" id="ARBA00022771"/>
    </source>
</evidence>
<sequence>MSQKTLLQSQETLQDYYYKIHQQKTSEKIQDQLKISLQEFIQCSSKFYLILDVYPLSQLELFKGQLSSFKVLNEKNISLEQIDNILHSKNQNLIIDMKSEEVGAKILFLLSLMLKNQIQLNKVIIYCFKYSCYADYLIKSFQFSTINNNIYYLNDFNSYINLQVVKYELDFQKIEEDIIQMERKIRQMNKFNKFNVIIFSIDSFHSYKIRKQLQVNSILIQKMNIYCEEIDKSSLRQQDHSNIYIVSQLNLLKNQNDIVDNCYMAIDFGMQQHTFFSNKFDSYQEQIVFISKNEALRRQSYLSQNYPCQLIRVYQKQNLFRSNTDDLSILMLKEGNLYKYLCKKYKLDDHFFPSQNHFLRLDSENQEKRDLHFTHEQEILSSDLYQKNYLHQEDTFLRSLVQINQSIINKESFDAEKNIVFSLLQNHIWSKDGNIYTITNFRNQILADEKKSKQQIVCQKQFLNTLISNIISIPCEPISSLIQKYIQAFPQSLFVFSGNKQKGYVNVETGEYLKVSIQSPLKIYSEYPTLIIVHYMLQIGEEIFIQDYTKVDVQEIPDQLRQKIIQYIENFKVEQIKQYFDISTLLFDTIWVNSGELINAFQEQYNCIVKADPIFDSITVCNIICKNDEQYTPEQKIEAFELILNSSKNSLINEKIEFDYYNNAKLCLKKGGIIERIIKNHECFTFQIDNVPVSMSMEKLSEWINEYSDIISIKPVDKPKDEISLQQNSQRGICYIISVEDQSDVNFFIDVFDETEMDNNIIKIKKIQNNLKNKQMIDGMKFTDECIGVRIKWYNLKCEGPALIEYEDQIKCQEAWEILSKEKSFSRKDNTTIQYKYCKGGVNFNNEVDWMEYLVKKCKLQPTKIQINREKKPDHLKQENFVKYIIKNNITPNCQLLNLNSYAETSKKSAKVQLLLESDIKKVVEKYHETQNVIGCTKCFISPFYYYTHQIDSSIRNYIKHALENDQKINLAIQQKKCKVSFLAQESEVGQRFEVIRIKAKDINLFQAFKQKLITYIEGGQIIIQKEKYSINKLQSPEGKLFINDMNTLFNCYIKVSGQVTTEGNYIIYVYGLNEEQLSQLQQKIENMLGMNSKLIIQLNEEEFKAASKLLVFEDIKQEFSIDQIYLNKAKRQLVVEGIEQNINKFREEFSFMMQNLSKMKEQNNIKGEKQSDKNQLKFQSPQCEICLMDMDVAYRLQACRHKFCQPCINLYLIDCLSNIQQFPLKCPKCLQEMVIQDLVRLLSEQQWQKLTNLSLNKYVSENGSSAQFCFTPNCVYIYDPHQQKYRCPICNVFYCIPCKKPNHPGLTCSEAQLGIDILFKNYMLEADARYCPNKACGAILMKIDGCNKVECRNCHKAICWHKKCMIPFNTADECYNHLRNLHGGYYD</sequence>
<dbReference type="Pfam" id="PF01485">
    <property type="entry name" value="IBR"/>
    <property type="match status" value="1"/>
</dbReference>
<dbReference type="GO" id="GO:0000151">
    <property type="term" value="C:ubiquitin ligase complex"/>
    <property type="evidence" value="ECO:0007669"/>
    <property type="project" value="TreeGrafter"/>
</dbReference>
<evidence type="ECO:0000259" key="9">
    <source>
        <dbReference type="PROSITE" id="PS50089"/>
    </source>
</evidence>
<evidence type="ECO:0000256" key="1">
    <source>
        <dbReference type="ARBA" id="ARBA00004906"/>
    </source>
</evidence>
<keyword evidence="3" id="KW-0479">Metal-binding</keyword>
<protein>
    <submittedName>
        <fullName evidence="11">IBR domain protein</fullName>
    </submittedName>
</protein>
<evidence type="ECO:0000259" key="10">
    <source>
        <dbReference type="PROSITE" id="PS51873"/>
    </source>
</evidence>
<dbReference type="InterPro" id="IPR044066">
    <property type="entry name" value="TRIAD_supradom"/>
</dbReference>
<dbReference type="PANTHER" id="PTHR22770">
    <property type="entry name" value="UBIQUITIN CONJUGATING ENZYME 7 INTERACTING PROTEIN-RELATED"/>
    <property type="match status" value="1"/>
</dbReference>
<keyword evidence="12" id="KW-1185">Reference proteome</keyword>
<evidence type="ECO:0000256" key="4">
    <source>
        <dbReference type="ARBA" id="ARBA00022737"/>
    </source>
</evidence>
<dbReference type="OrthoDB" id="1431934at2759"/>
<dbReference type="eggNOG" id="KOG1812">
    <property type="taxonomic scope" value="Eukaryota"/>
</dbReference>
<evidence type="ECO:0000256" key="3">
    <source>
        <dbReference type="ARBA" id="ARBA00022723"/>
    </source>
</evidence>
<dbReference type="STRING" id="312017.Q23WM6"/>
<dbReference type="SMART" id="SM00647">
    <property type="entry name" value="IBR"/>
    <property type="match status" value="2"/>
</dbReference>
<dbReference type="Gene3D" id="3.30.40.10">
    <property type="entry name" value="Zinc/RING finger domain, C3HC4 (zinc finger)"/>
    <property type="match status" value="1"/>
</dbReference>
<dbReference type="HOGENOM" id="CLU_007208_0_0_1"/>
<dbReference type="InterPro" id="IPR017907">
    <property type="entry name" value="Znf_RING_CS"/>
</dbReference>
<evidence type="ECO:0000256" key="7">
    <source>
        <dbReference type="ARBA" id="ARBA00022833"/>
    </source>
</evidence>
<dbReference type="PROSITE" id="PS00518">
    <property type="entry name" value="ZF_RING_1"/>
    <property type="match status" value="1"/>
</dbReference>
<keyword evidence="2" id="KW-0808">Transferase</keyword>
<name>Q23WM6_TETTS</name>
<proteinExistence type="predicted"/>
<dbReference type="SUPFAM" id="SSF57850">
    <property type="entry name" value="RING/U-box"/>
    <property type="match status" value="2"/>
</dbReference>
<organism evidence="11 12">
    <name type="scientific">Tetrahymena thermophila (strain SB210)</name>
    <dbReference type="NCBI Taxonomy" id="312017"/>
    <lineage>
        <taxon>Eukaryota</taxon>
        <taxon>Sar</taxon>
        <taxon>Alveolata</taxon>
        <taxon>Ciliophora</taxon>
        <taxon>Intramacronucleata</taxon>
        <taxon>Oligohymenophorea</taxon>
        <taxon>Hymenostomatida</taxon>
        <taxon>Tetrahymenina</taxon>
        <taxon>Tetrahymenidae</taxon>
        <taxon>Tetrahymena</taxon>
    </lineage>
</organism>
<dbReference type="GeneID" id="7841388"/>
<keyword evidence="7" id="KW-0862">Zinc</keyword>
<dbReference type="CDD" id="cd20335">
    <property type="entry name" value="BRcat_RBR"/>
    <property type="match status" value="1"/>
</dbReference>
<keyword evidence="4" id="KW-0677">Repeat</keyword>
<dbReference type="InParanoid" id="Q23WM6"/>